<proteinExistence type="predicted"/>
<organism evidence="1 2">
    <name type="scientific">Gallibacterium melopsittaci</name>
    <dbReference type="NCBI Taxonomy" id="516063"/>
    <lineage>
        <taxon>Bacteria</taxon>
        <taxon>Pseudomonadati</taxon>
        <taxon>Pseudomonadota</taxon>
        <taxon>Gammaproteobacteria</taxon>
        <taxon>Pasteurellales</taxon>
        <taxon>Pasteurellaceae</taxon>
        <taxon>Gallibacterium</taxon>
    </lineage>
</organism>
<dbReference type="Proteomes" id="UP001589769">
    <property type="component" value="Unassembled WGS sequence"/>
</dbReference>
<accession>A0ABV6HXQ0</accession>
<name>A0ABV6HXQ0_9PAST</name>
<evidence type="ECO:0000313" key="1">
    <source>
        <dbReference type="EMBL" id="MFC0323659.1"/>
    </source>
</evidence>
<dbReference type="EMBL" id="JBHLWA010000040">
    <property type="protein sequence ID" value="MFC0323659.1"/>
    <property type="molecule type" value="Genomic_DNA"/>
</dbReference>
<protein>
    <submittedName>
        <fullName evidence="1">DUF3577 domain-containing protein</fullName>
    </submittedName>
</protein>
<comment type="caution">
    <text evidence="1">The sequence shown here is derived from an EMBL/GenBank/DDBJ whole genome shotgun (WGS) entry which is preliminary data.</text>
</comment>
<dbReference type="Pfam" id="PF12101">
    <property type="entry name" value="DUF3577"/>
    <property type="match status" value="1"/>
</dbReference>
<keyword evidence="2" id="KW-1185">Reference proteome</keyword>
<reference evidence="1 2" key="1">
    <citation type="submission" date="2024-09" db="EMBL/GenBank/DDBJ databases">
        <authorList>
            <person name="Sun Q."/>
            <person name="Mori K."/>
        </authorList>
    </citation>
    <scope>NUCLEOTIDE SEQUENCE [LARGE SCALE GENOMIC DNA]</scope>
    <source>
        <strain evidence="1 2">CCM 7538</strain>
    </source>
</reference>
<evidence type="ECO:0000313" key="2">
    <source>
        <dbReference type="Proteomes" id="UP001589769"/>
    </source>
</evidence>
<dbReference type="RefSeq" id="WP_382375422.1">
    <property type="nucleotide sequence ID" value="NZ_JBHLWA010000040.1"/>
</dbReference>
<gene>
    <name evidence="1" type="ORF">ACFFHT_08870</name>
</gene>
<dbReference type="InterPro" id="IPR021960">
    <property type="entry name" value="DUF3577"/>
</dbReference>
<sequence>MNIQYFNLYTNGIGYINQIQKIDTEESTNSFFTCRISALVGNNTNIKYRSFDTIISNKDVEKLVLRCQQAVNQGKKVLISFVLSDIWYETFLHKKNGKYYKKGDPGVSLKAYLIKINMIKIDGETKYLSDQDIHTKNNITIASDKNNVNSATSKKKSTKKISKLINEDSF</sequence>